<keyword evidence="4" id="KW-0560">Oxidoreductase</keyword>
<dbReference type="Gene3D" id="3.30.9.10">
    <property type="entry name" value="D-Amino Acid Oxidase, subunit A, domain 2"/>
    <property type="match status" value="1"/>
</dbReference>
<dbReference type="GO" id="GO:0008115">
    <property type="term" value="F:sarcosine oxidase activity"/>
    <property type="evidence" value="ECO:0007669"/>
    <property type="project" value="TreeGrafter"/>
</dbReference>
<evidence type="ECO:0000256" key="4">
    <source>
        <dbReference type="ARBA" id="ARBA00023002"/>
    </source>
</evidence>
<dbReference type="SUPFAM" id="SSF54373">
    <property type="entry name" value="FAD-linked reductases, C-terminal domain"/>
    <property type="match status" value="1"/>
</dbReference>
<dbReference type="GO" id="GO:0050660">
    <property type="term" value="F:flavin adenine dinucleotide binding"/>
    <property type="evidence" value="ECO:0007669"/>
    <property type="project" value="InterPro"/>
</dbReference>
<dbReference type="InterPro" id="IPR036188">
    <property type="entry name" value="FAD/NAD-bd_sf"/>
</dbReference>
<dbReference type="InterPro" id="IPR006076">
    <property type="entry name" value="FAD-dep_OxRdtase"/>
</dbReference>
<name>A0A381R0C7_9ZZZZ</name>
<dbReference type="Gene3D" id="3.50.50.60">
    <property type="entry name" value="FAD/NAD(P)-binding domain"/>
    <property type="match status" value="1"/>
</dbReference>
<evidence type="ECO:0000313" key="6">
    <source>
        <dbReference type="EMBL" id="SUZ84278.1"/>
    </source>
</evidence>
<dbReference type="PANTHER" id="PTHR10961:SF46">
    <property type="entry name" value="PEROXISOMAL SARCOSINE OXIDASE"/>
    <property type="match status" value="1"/>
</dbReference>
<dbReference type="AlphaFoldDB" id="A0A381R0C7"/>
<feature type="domain" description="FAD dependent oxidoreductase" evidence="5">
    <location>
        <begin position="6"/>
        <end position="355"/>
    </location>
</feature>
<keyword evidence="2" id="KW-0285">Flavoprotein</keyword>
<dbReference type="InterPro" id="IPR045170">
    <property type="entry name" value="MTOX"/>
</dbReference>
<keyword evidence="3" id="KW-0274">FAD</keyword>
<dbReference type="SUPFAM" id="SSF51905">
    <property type="entry name" value="FAD/NAD(P)-binding domain"/>
    <property type="match status" value="1"/>
</dbReference>
<gene>
    <name evidence="6" type="ORF">METZ01_LOCUS37132</name>
</gene>
<dbReference type="PANTHER" id="PTHR10961">
    <property type="entry name" value="PEROXISOMAL SARCOSINE OXIDASE"/>
    <property type="match status" value="1"/>
</dbReference>
<proteinExistence type="predicted"/>
<evidence type="ECO:0000256" key="2">
    <source>
        <dbReference type="ARBA" id="ARBA00022630"/>
    </source>
</evidence>
<accession>A0A381R0C7</accession>
<evidence type="ECO:0000256" key="3">
    <source>
        <dbReference type="ARBA" id="ARBA00022827"/>
    </source>
</evidence>
<evidence type="ECO:0000256" key="1">
    <source>
        <dbReference type="ARBA" id="ARBA00001974"/>
    </source>
</evidence>
<reference evidence="6" key="1">
    <citation type="submission" date="2018-05" db="EMBL/GenBank/DDBJ databases">
        <authorList>
            <person name="Lanie J.A."/>
            <person name="Ng W.-L."/>
            <person name="Kazmierczak K.M."/>
            <person name="Andrzejewski T.M."/>
            <person name="Davidsen T.M."/>
            <person name="Wayne K.J."/>
            <person name="Tettelin H."/>
            <person name="Glass J.I."/>
            <person name="Rusch D."/>
            <person name="Podicherti R."/>
            <person name="Tsui H.-C.T."/>
            <person name="Winkler M.E."/>
        </authorList>
    </citation>
    <scope>NUCLEOTIDE SEQUENCE</scope>
</reference>
<comment type="cofactor">
    <cofactor evidence="1">
        <name>FAD</name>
        <dbReference type="ChEBI" id="CHEBI:57692"/>
    </cofactor>
</comment>
<sequence>MSRASDVVVVGAGVFGAWTALQLRRTGRSVTLVDAFGTGSSRSSSSGASRIIRMGYGAEAIYSRWAQRSFHDWRELFREWRQELFVRTGVLWMARPDEPIIDKTIDILSRLHVPFEELDRPELERRYPQFNFGPIIRGVVEPDAGVILARRSVQLVVRQAIKQSVDYRVTAVTAPSGRGPVVSLDTSDGNRLSAGTFVFACGPWLPKLFPAVLGDRIHPTRQEVFFFGAEPGDRRFIAPNMPAWIDFAGGVYGSPDLEGRGFKVGLDHHGPPIDPDTGERIASDDALKVARMILARRVPSLKQAPLLEARVCPYANSWNGDFLIDRHPDHENVWLVGAGSGHGFKHGPAIGDYVTGQLSEREPPETRFTFAGHQKKRNRRIF</sequence>
<dbReference type="Pfam" id="PF01266">
    <property type="entry name" value="DAO"/>
    <property type="match status" value="1"/>
</dbReference>
<protein>
    <recommendedName>
        <fullName evidence="5">FAD dependent oxidoreductase domain-containing protein</fullName>
    </recommendedName>
</protein>
<evidence type="ECO:0000259" key="5">
    <source>
        <dbReference type="Pfam" id="PF01266"/>
    </source>
</evidence>
<dbReference type="EMBL" id="UINC01001588">
    <property type="protein sequence ID" value="SUZ84278.1"/>
    <property type="molecule type" value="Genomic_DNA"/>
</dbReference>
<organism evidence="6">
    <name type="scientific">marine metagenome</name>
    <dbReference type="NCBI Taxonomy" id="408172"/>
    <lineage>
        <taxon>unclassified sequences</taxon>
        <taxon>metagenomes</taxon>
        <taxon>ecological metagenomes</taxon>
    </lineage>
</organism>